<dbReference type="Pfam" id="PF08349">
    <property type="entry name" value="DUF1722"/>
    <property type="match status" value="1"/>
</dbReference>
<protein>
    <submittedName>
        <fullName evidence="2">Uncharacterized protein YbgA (DUF1722 family)/uncharacterized protein YbbK (DUF523 family)</fullName>
    </submittedName>
</protein>
<dbReference type="InterPro" id="IPR017087">
    <property type="entry name" value="UCP037004"/>
</dbReference>
<organism evidence="2 3">
    <name type="scientific">Desulfobaculum xiamenense</name>
    <dbReference type="NCBI Taxonomy" id="995050"/>
    <lineage>
        <taxon>Bacteria</taxon>
        <taxon>Pseudomonadati</taxon>
        <taxon>Thermodesulfobacteriota</taxon>
        <taxon>Desulfovibrionia</taxon>
        <taxon>Desulfovibrionales</taxon>
        <taxon>Desulfovibrionaceae</taxon>
        <taxon>Desulfobaculum</taxon>
    </lineage>
</organism>
<dbReference type="InterPro" id="IPR007553">
    <property type="entry name" value="2-thiour_desulf"/>
</dbReference>
<evidence type="ECO:0000259" key="1">
    <source>
        <dbReference type="Pfam" id="PF08349"/>
    </source>
</evidence>
<comment type="caution">
    <text evidence="2">The sequence shown here is derived from an EMBL/GenBank/DDBJ whole genome shotgun (WGS) entry which is preliminary data.</text>
</comment>
<gene>
    <name evidence="2" type="ORF">GGQ74_001704</name>
</gene>
<dbReference type="PANTHER" id="PTHR30087:SF0">
    <property type="entry name" value="INNER MEMBRANE PROTEIN"/>
    <property type="match status" value="1"/>
</dbReference>
<dbReference type="InterPro" id="IPR013560">
    <property type="entry name" value="DUF1722"/>
</dbReference>
<keyword evidence="3" id="KW-1185">Reference proteome</keyword>
<dbReference type="AlphaFoldDB" id="A0A846QIN9"/>
<dbReference type="Proteomes" id="UP000580856">
    <property type="component" value="Unassembled WGS sequence"/>
</dbReference>
<dbReference type="Pfam" id="PF04463">
    <property type="entry name" value="2-thiour_desulf"/>
    <property type="match status" value="1"/>
</dbReference>
<dbReference type="EMBL" id="JAATJA010000002">
    <property type="protein sequence ID" value="NJB68031.1"/>
    <property type="molecule type" value="Genomic_DNA"/>
</dbReference>
<feature type="domain" description="DUF1722" evidence="1">
    <location>
        <begin position="223"/>
        <end position="339"/>
    </location>
</feature>
<reference evidence="2 3" key="1">
    <citation type="submission" date="2020-03" db="EMBL/GenBank/DDBJ databases">
        <title>Genomic Encyclopedia of Type Strains, Phase IV (KMG-IV): sequencing the most valuable type-strain genomes for metagenomic binning, comparative biology and taxonomic classification.</title>
        <authorList>
            <person name="Goeker M."/>
        </authorList>
    </citation>
    <scope>NUCLEOTIDE SEQUENCE [LARGE SCALE GENOMIC DNA]</scope>
    <source>
        <strain evidence="2 3">DSM 24233</strain>
    </source>
</reference>
<dbReference type="PIRSF" id="PIRSF037004">
    <property type="entry name" value="UCP037004"/>
    <property type="match status" value="1"/>
</dbReference>
<name>A0A846QIN9_9BACT</name>
<evidence type="ECO:0000313" key="3">
    <source>
        <dbReference type="Proteomes" id="UP000580856"/>
    </source>
</evidence>
<dbReference type="PANTHER" id="PTHR30087">
    <property type="entry name" value="INNER MEMBRANE PROTEIN"/>
    <property type="match status" value="1"/>
</dbReference>
<accession>A0A846QIN9</accession>
<proteinExistence type="predicted"/>
<evidence type="ECO:0000313" key="2">
    <source>
        <dbReference type="EMBL" id="NJB68031.1"/>
    </source>
</evidence>
<sequence>MDRTCFIGASAPGACGEDMRLANNDMDCAKGGPRPLRIGIARCLLGDAVRYDGSGKLDRYLRDVLGTFVEFVPVCPEVECGMGTPREAVRLVGDLETPRLVGRKTGEDWTRRMREWGEARLAELEREDLCGYVFKARSPSSGMARVKVYPEGGGQPRYDGVGMWARMVMERFPLLPFEDEGRLNDMGIRENFVTRIFVMRRWRDLLAAGLTTGRLVDFHTRHKMLILAHNQAAYREMGRLVAQAADMDPEALACEYLTLLSRALSRRATVKSHTNVLMHAAGYFRRQLSADERAELSELIETYRRGLVPRIAPLTLLNHYVRKYDESYLGGQIYLHPHPVELRLLFHA</sequence>